<evidence type="ECO:0000313" key="20">
    <source>
        <dbReference type="EMBL" id="AXS65811.1"/>
    </source>
</evidence>
<protein>
    <recommendedName>
        <fullName evidence="5 18">NADH-ubiquinone oxidoreductase chain 2</fullName>
        <ecNumber evidence="4 18">7.1.1.2</ecNumber>
    </recommendedName>
</protein>
<evidence type="ECO:0000256" key="4">
    <source>
        <dbReference type="ARBA" id="ARBA00012944"/>
    </source>
</evidence>
<keyword evidence="13 18" id="KW-0520">NAD</keyword>
<evidence type="ECO:0000256" key="5">
    <source>
        <dbReference type="ARBA" id="ARBA00021008"/>
    </source>
</evidence>
<evidence type="ECO:0000259" key="19">
    <source>
        <dbReference type="Pfam" id="PF00361"/>
    </source>
</evidence>
<evidence type="ECO:0000256" key="12">
    <source>
        <dbReference type="ARBA" id="ARBA00022989"/>
    </source>
</evidence>
<evidence type="ECO:0000256" key="9">
    <source>
        <dbReference type="ARBA" id="ARBA00022792"/>
    </source>
</evidence>
<dbReference type="AlphaFoldDB" id="A0A346RIB4"/>
<dbReference type="GO" id="GO:0005743">
    <property type="term" value="C:mitochondrial inner membrane"/>
    <property type="evidence" value="ECO:0007669"/>
    <property type="project" value="UniProtKB-SubCell"/>
</dbReference>
<keyword evidence="12 18" id="KW-1133">Transmembrane helix</keyword>
<evidence type="ECO:0000256" key="16">
    <source>
        <dbReference type="ARBA" id="ARBA00023136"/>
    </source>
</evidence>
<geneLocation type="mitochondrion" evidence="20"/>
<keyword evidence="11 18" id="KW-0249">Electron transport</keyword>
<evidence type="ECO:0000256" key="11">
    <source>
        <dbReference type="ARBA" id="ARBA00022982"/>
    </source>
</evidence>
<organism evidence="20">
    <name type="scientific">Staphylinoidea sp. 15 KM-2017</name>
    <dbReference type="NCBI Taxonomy" id="2219455"/>
    <lineage>
        <taxon>Eukaryota</taxon>
        <taxon>Metazoa</taxon>
        <taxon>Ecdysozoa</taxon>
        <taxon>Arthropoda</taxon>
        <taxon>Hexapoda</taxon>
        <taxon>Insecta</taxon>
        <taxon>Pterygota</taxon>
        <taxon>Neoptera</taxon>
        <taxon>Endopterygota</taxon>
        <taxon>Coleoptera</taxon>
        <taxon>Polyphaga</taxon>
        <taxon>Staphyliniformia</taxon>
    </lineage>
</organism>
<name>A0A346RIB4_9COLE</name>
<evidence type="ECO:0000256" key="17">
    <source>
        <dbReference type="ARBA" id="ARBA00049551"/>
    </source>
</evidence>
<evidence type="ECO:0000256" key="14">
    <source>
        <dbReference type="ARBA" id="ARBA00023075"/>
    </source>
</evidence>
<evidence type="ECO:0000256" key="2">
    <source>
        <dbReference type="ARBA" id="ARBA00004448"/>
    </source>
</evidence>
<feature type="transmembrane region" description="Helical" evidence="18">
    <location>
        <begin position="6"/>
        <end position="36"/>
    </location>
</feature>
<evidence type="ECO:0000256" key="10">
    <source>
        <dbReference type="ARBA" id="ARBA00022967"/>
    </source>
</evidence>
<dbReference type="PANTHER" id="PTHR46552:SF1">
    <property type="entry name" value="NADH-UBIQUINONE OXIDOREDUCTASE CHAIN 2"/>
    <property type="match status" value="1"/>
</dbReference>
<keyword evidence="7 18" id="KW-0679">Respiratory chain</keyword>
<comment type="function">
    <text evidence="1">Core subunit of the mitochondrial membrane respiratory chain NADH dehydrogenase (Complex I) that is believed to belong to the minimal assembly required for catalysis. Complex I functions in the transfer of electrons from NADH to the respiratory chain. The immediate electron acceptor for the enzyme is believed to be ubiquinone.</text>
</comment>
<evidence type="ECO:0000256" key="7">
    <source>
        <dbReference type="ARBA" id="ARBA00022660"/>
    </source>
</evidence>
<keyword evidence="14 18" id="KW-0830">Ubiquinone</keyword>
<keyword evidence="8 18" id="KW-0812">Transmembrane</keyword>
<dbReference type="Pfam" id="PF00361">
    <property type="entry name" value="Proton_antipo_M"/>
    <property type="match status" value="1"/>
</dbReference>
<feature type="transmembrane region" description="Helical" evidence="18">
    <location>
        <begin position="57"/>
        <end position="78"/>
    </location>
</feature>
<evidence type="ECO:0000256" key="1">
    <source>
        <dbReference type="ARBA" id="ARBA00003257"/>
    </source>
</evidence>
<feature type="transmembrane region" description="Helical" evidence="18">
    <location>
        <begin position="188"/>
        <end position="205"/>
    </location>
</feature>
<evidence type="ECO:0000256" key="6">
    <source>
        <dbReference type="ARBA" id="ARBA00022448"/>
    </source>
</evidence>
<feature type="domain" description="NADH:quinone oxidoreductase/Mrp antiporter transmembrane" evidence="19">
    <location>
        <begin position="78"/>
        <end position="274"/>
    </location>
</feature>
<sequence length="327" mass="39080">MLFKMMFTILLMSSTMFVISSSSWFLMWIGLEINLLAIIPLLNSKKNLLSTESTMKYFITQALASTMILFTIISFFTNFSWLNYLMWTSLLTKLGMAPFHFWLPEIIEGLNWMNSLLILTWQKISPMIMISYSINFNYFFYSIIIISLLISGILGINQISLRKILTYSSINHMSWMISSMMISKNIWIYYFIIYTIISFNIIIMFKEIHVYYFQQLFLMLNNHLTLKIFFSLNLLSLSGIPPFLGFIAKWVIIENLLLNQFFLMTILMIFMTMVTMYFYMRILFTMFMINMNEMNYLPPKFNYNKIMLFNFMTIISFMFYSINFLNF</sequence>
<proteinExistence type="inferred from homology"/>
<comment type="similarity">
    <text evidence="3 18">Belongs to the complex I subunit 2 family.</text>
</comment>
<feature type="transmembrane region" description="Helical" evidence="18">
    <location>
        <begin position="226"/>
        <end position="248"/>
    </location>
</feature>
<gene>
    <name evidence="20" type="primary">nad2</name>
</gene>
<dbReference type="EMBL" id="MG193442">
    <property type="protein sequence ID" value="AXS65811.1"/>
    <property type="molecule type" value="Genomic_DNA"/>
</dbReference>
<evidence type="ECO:0000256" key="3">
    <source>
        <dbReference type="ARBA" id="ARBA00007012"/>
    </source>
</evidence>
<comment type="subcellular location">
    <subcellularLocation>
        <location evidence="2 18">Mitochondrion inner membrane</location>
        <topology evidence="2 18">Multi-pass membrane protein</topology>
    </subcellularLocation>
</comment>
<feature type="transmembrane region" description="Helical" evidence="18">
    <location>
        <begin position="138"/>
        <end position="157"/>
    </location>
</feature>
<dbReference type="GO" id="GO:0006120">
    <property type="term" value="P:mitochondrial electron transport, NADH to ubiquinone"/>
    <property type="evidence" value="ECO:0007669"/>
    <property type="project" value="InterPro"/>
</dbReference>
<evidence type="ECO:0000256" key="15">
    <source>
        <dbReference type="ARBA" id="ARBA00023128"/>
    </source>
</evidence>
<dbReference type="GO" id="GO:0008137">
    <property type="term" value="F:NADH dehydrogenase (ubiquinone) activity"/>
    <property type="evidence" value="ECO:0007669"/>
    <property type="project" value="UniProtKB-EC"/>
</dbReference>
<keyword evidence="10 18" id="KW-1278">Translocase</keyword>
<accession>A0A346RIB4</accession>
<feature type="transmembrane region" description="Helical" evidence="18">
    <location>
        <begin position="260"/>
        <end position="280"/>
    </location>
</feature>
<evidence type="ECO:0000256" key="8">
    <source>
        <dbReference type="ARBA" id="ARBA00022692"/>
    </source>
</evidence>
<keyword evidence="15 18" id="KW-0496">Mitochondrion</keyword>
<evidence type="ECO:0000256" key="13">
    <source>
        <dbReference type="ARBA" id="ARBA00023027"/>
    </source>
</evidence>
<dbReference type="InterPro" id="IPR050175">
    <property type="entry name" value="Complex_I_Subunit_2"/>
</dbReference>
<comment type="function">
    <text evidence="18">Core subunit of the mitochondrial membrane respiratory chain NADH dehydrogenase (Complex I) which catalyzes electron transfer from NADH through the respiratory chain, using ubiquinone as an electron acceptor. Essential for the catalytic activity and assembly of complex I.</text>
</comment>
<feature type="transmembrane region" description="Helical" evidence="18">
    <location>
        <begin position="301"/>
        <end position="322"/>
    </location>
</feature>
<dbReference type="InterPro" id="IPR001750">
    <property type="entry name" value="ND/Mrp_TM"/>
</dbReference>
<keyword evidence="16 18" id="KW-0472">Membrane</keyword>
<dbReference type="PRINTS" id="PR01436">
    <property type="entry name" value="NADHDHGNASE2"/>
</dbReference>
<dbReference type="EC" id="7.1.1.2" evidence="4 18"/>
<reference evidence="20" key="1">
    <citation type="journal article" date="2018" name="J. ISSAAS">
        <title>The contribution of mitochondrial metagenomics to large-scale data mining and phylogenetic analysis of Coleoptera.</title>
        <authorList>
            <person name="Miller K."/>
            <person name="Linard B."/>
            <person name="Motyka M."/>
            <person name="Bocek M."/>
            <person name="Vogler A.P."/>
        </authorList>
    </citation>
    <scope>NUCLEOTIDE SEQUENCE</scope>
</reference>
<dbReference type="InterPro" id="IPR003917">
    <property type="entry name" value="NADH_UbQ_OxRdtase_chain2"/>
</dbReference>
<evidence type="ECO:0000256" key="18">
    <source>
        <dbReference type="RuleBase" id="RU003403"/>
    </source>
</evidence>
<dbReference type="PANTHER" id="PTHR46552">
    <property type="entry name" value="NADH-UBIQUINONE OXIDOREDUCTASE CHAIN 2"/>
    <property type="match status" value="1"/>
</dbReference>
<comment type="catalytic activity">
    <reaction evidence="17 18">
        <text>a ubiquinone + NADH + 5 H(+)(in) = a ubiquinol + NAD(+) + 4 H(+)(out)</text>
        <dbReference type="Rhea" id="RHEA:29091"/>
        <dbReference type="Rhea" id="RHEA-COMP:9565"/>
        <dbReference type="Rhea" id="RHEA-COMP:9566"/>
        <dbReference type="ChEBI" id="CHEBI:15378"/>
        <dbReference type="ChEBI" id="CHEBI:16389"/>
        <dbReference type="ChEBI" id="CHEBI:17976"/>
        <dbReference type="ChEBI" id="CHEBI:57540"/>
        <dbReference type="ChEBI" id="CHEBI:57945"/>
        <dbReference type="EC" id="7.1.1.2"/>
    </reaction>
</comment>
<keyword evidence="9 18" id="KW-0999">Mitochondrion inner membrane</keyword>
<keyword evidence="6" id="KW-0813">Transport</keyword>